<reference evidence="1 2" key="1">
    <citation type="submission" date="2019-03" db="EMBL/GenBank/DDBJ databases">
        <title>Draft genome sequences of novel Actinobacteria.</title>
        <authorList>
            <person name="Sahin N."/>
            <person name="Ay H."/>
            <person name="Saygin H."/>
        </authorList>
    </citation>
    <scope>NUCLEOTIDE SEQUENCE [LARGE SCALE GENOMIC DNA]</scope>
    <source>
        <strain evidence="1 2">KC712</strain>
    </source>
</reference>
<evidence type="ECO:0000313" key="1">
    <source>
        <dbReference type="EMBL" id="TDD11299.1"/>
    </source>
</evidence>
<accession>A0A4R4VYQ0</accession>
<evidence type="ECO:0000313" key="2">
    <source>
        <dbReference type="Proteomes" id="UP000294543"/>
    </source>
</evidence>
<keyword evidence="2" id="KW-1185">Reference proteome</keyword>
<name>A0A4R4VYQ0_9ACTN</name>
<dbReference type="RefSeq" id="WP_132517847.1">
    <property type="nucleotide sequence ID" value="NZ_SMKP01000220.1"/>
</dbReference>
<comment type="caution">
    <text evidence="1">The sequence shown here is derived from an EMBL/GenBank/DDBJ whole genome shotgun (WGS) entry which is preliminary data.</text>
</comment>
<dbReference type="AlphaFoldDB" id="A0A4R4VYQ0"/>
<dbReference type="EMBL" id="SMKP01000220">
    <property type="protein sequence ID" value="TDD11299.1"/>
    <property type="molecule type" value="Genomic_DNA"/>
</dbReference>
<protein>
    <submittedName>
        <fullName evidence="1">Uncharacterized protein</fullName>
    </submittedName>
</protein>
<organism evidence="1 2">
    <name type="scientific">Nonomuraea diastatica</name>
    <dbReference type="NCBI Taxonomy" id="1848329"/>
    <lineage>
        <taxon>Bacteria</taxon>
        <taxon>Bacillati</taxon>
        <taxon>Actinomycetota</taxon>
        <taxon>Actinomycetes</taxon>
        <taxon>Streptosporangiales</taxon>
        <taxon>Streptosporangiaceae</taxon>
        <taxon>Nonomuraea</taxon>
    </lineage>
</organism>
<sequence length="65" mass="6908">MTGLAEGIAWDRLRADEDGPCMAAGCNVPFVAAAVVIDGHRYRLCDEDAELIPGYTPNLLDGSIT</sequence>
<dbReference type="Proteomes" id="UP000294543">
    <property type="component" value="Unassembled WGS sequence"/>
</dbReference>
<gene>
    <name evidence="1" type="ORF">E1294_45210</name>
</gene>
<proteinExistence type="predicted"/>